<dbReference type="Gene3D" id="1.10.620.20">
    <property type="entry name" value="Ribonucleotide Reductase, subunit A"/>
    <property type="match status" value="1"/>
</dbReference>
<dbReference type="EMBL" id="UINC01104830">
    <property type="protein sequence ID" value="SVC68282.1"/>
    <property type="molecule type" value="Genomic_DNA"/>
</dbReference>
<dbReference type="InterPro" id="IPR012348">
    <property type="entry name" value="RNR-like"/>
</dbReference>
<organism evidence="1">
    <name type="scientific">marine metagenome</name>
    <dbReference type="NCBI Taxonomy" id="408172"/>
    <lineage>
        <taxon>unclassified sequences</taxon>
        <taxon>metagenomes</taxon>
        <taxon>ecological metagenomes</taxon>
    </lineage>
</organism>
<proteinExistence type="predicted"/>
<accession>A0A382P8P7</accession>
<feature type="non-terminal residue" evidence="1">
    <location>
        <position position="1"/>
    </location>
</feature>
<sequence>YVTDCDRGVRRWNQIIKRQGINFELKLPHRAFNRAIGSFNLENLAGHRVSPDGKVINEVEWTRNHGQWLPTDEDRAFVISQMQAVTEPGKFANWIAPPSRGVNNQPIDFEYVRLN</sequence>
<dbReference type="GO" id="GO:0016491">
    <property type="term" value="F:oxidoreductase activity"/>
    <property type="evidence" value="ECO:0007669"/>
    <property type="project" value="InterPro"/>
</dbReference>
<evidence type="ECO:0008006" key="2">
    <source>
        <dbReference type="Google" id="ProtNLM"/>
    </source>
</evidence>
<reference evidence="1" key="1">
    <citation type="submission" date="2018-05" db="EMBL/GenBank/DDBJ databases">
        <authorList>
            <person name="Lanie J.A."/>
            <person name="Ng W.-L."/>
            <person name="Kazmierczak K.M."/>
            <person name="Andrzejewski T.M."/>
            <person name="Davidsen T.M."/>
            <person name="Wayne K.J."/>
            <person name="Tettelin H."/>
            <person name="Glass J.I."/>
            <person name="Rusch D."/>
            <person name="Podicherti R."/>
            <person name="Tsui H.-C.T."/>
            <person name="Winkler M.E."/>
        </authorList>
    </citation>
    <scope>NUCLEOTIDE SEQUENCE</scope>
</reference>
<protein>
    <recommendedName>
        <fullName evidence="2">Benzoyl-CoA 2,3-epoxidase subunit BoxB</fullName>
    </recommendedName>
</protein>
<gene>
    <name evidence="1" type="ORF">METZ01_LOCUS321136</name>
</gene>
<name>A0A382P8P7_9ZZZZ</name>
<dbReference type="AlphaFoldDB" id="A0A382P8P7"/>
<evidence type="ECO:0000313" key="1">
    <source>
        <dbReference type="EMBL" id="SVC68282.1"/>
    </source>
</evidence>